<keyword evidence="1" id="KW-0732">Signal</keyword>
<dbReference type="EMBL" id="QWDC01000002">
    <property type="protein sequence ID" value="RFZ92850.1"/>
    <property type="molecule type" value="Genomic_DNA"/>
</dbReference>
<evidence type="ECO:0008006" key="4">
    <source>
        <dbReference type="Google" id="ProtNLM"/>
    </source>
</evidence>
<keyword evidence="3" id="KW-1185">Reference proteome</keyword>
<proteinExistence type="predicted"/>
<feature type="signal peptide" evidence="1">
    <location>
        <begin position="1"/>
        <end position="20"/>
    </location>
</feature>
<name>A0A372NUB3_9SPHI</name>
<dbReference type="Proteomes" id="UP000264217">
    <property type="component" value="Unassembled WGS sequence"/>
</dbReference>
<sequence length="143" mass="16542">MKRSKIKLLTMLLFSLTACGRSDHDFREQQDANMRVQVTRMKSDPADTAIVAYRLRLVPSATFRTIHPDLGADHFWYRMDSCFYLNEKGRPRYPLLVQPVANGAKDNFEYILQFGREMQTDSAELVYSDRAAGTATYKFKLAY</sequence>
<evidence type="ECO:0000313" key="2">
    <source>
        <dbReference type="EMBL" id="RFZ92850.1"/>
    </source>
</evidence>
<reference evidence="2 3" key="1">
    <citation type="submission" date="2018-08" db="EMBL/GenBank/DDBJ databases">
        <title>Mucilaginibacter sp. MYSH2.</title>
        <authorList>
            <person name="Seo T."/>
        </authorList>
    </citation>
    <scope>NUCLEOTIDE SEQUENCE [LARGE SCALE GENOMIC DNA]</scope>
    <source>
        <strain evidence="2 3">MYSH2</strain>
    </source>
</reference>
<accession>A0A372NUB3</accession>
<evidence type="ECO:0000313" key="3">
    <source>
        <dbReference type="Proteomes" id="UP000264217"/>
    </source>
</evidence>
<gene>
    <name evidence="2" type="ORF">D0C36_15780</name>
</gene>
<protein>
    <recommendedName>
        <fullName evidence="4">Lipoprotein</fullName>
    </recommendedName>
</protein>
<feature type="chain" id="PRO_5016968546" description="Lipoprotein" evidence="1">
    <location>
        <begin position="21"/>
        <end position="143"/>
    </location>
</feature>
<dbReference type="PROSITE" id="PS51257">
    <property type="entry name" value="PROKAR_LIPOPROTEIN"/>
    <property type="match status" value="1"/>
</dbReference>
<evidence type="ECO:0000256" key="1">
    <source>
        <dbReference type="SAM" id="SignalP"/>
    </source>
</evidence>
<organism evidence="2 3">
    <name type="scientific">Mucilaginibacter conchicola</name>
    <dbReference type="NCBI Taxonomy" id="2303333"/>
    <lineage>
        <taxon>Bacteria</taxon>
        <taxon>Pseudomonadati</taxon>
        <taxon>Bacteroidota</taxon>
        <taxon>Sphingobacteriia</taxon>
        <taxon>Sphingobacteriales</taxon>
        <taxon>Sphingobacteriaceae</taxon>
        <taxon>Mucilaginibacter</taxon>
    </lineage>
</organism>
<comment type="caution">
    <text evidence="2">The sequence shown here is derived from an EMBL/GenBank/DDBJ whole genome shotgun (WGS) entry which is preliminary data.</text>
</comment>
<dbReference type="AlphaFoldDB" id="A0A372NUB3"/>